<proteinExistence type="predicted"/>
<organism evidence="1">
    <name type="scientific">viral metagenome</name>
    <dbReference type="NCBI Taxonomy" id="1070528"/>
    <lineage>
        <taxon>unclassified sequences</taxon>
        <taxon>metagenomes</taxon>
        <taxon>organismal metagenomes</taxon>
    </lineage>
</organism>
<dbReference type="AlphaFoldDB" id="A0A6C0EAG3"/>
<reference evidence="1" key="1">
    <citation type="journal article" date="2020" name="Nature">
        <title>Giant virus diversity and host interactions through global metagenomics.</title>
        <authorList>
            <person name="Schulz F."/>
            <person name="Roux S."/>
            <person name="Paez-Espino D."/>
            <person name="Jungbluth S."/>
            <person name="Walsh D.A."/>
            <person name="Denef V.J."/>
            <person name="McMahon K.D."/>
            <person name="Konstantinidis K.T."/>
            <person name="Eloe-Fadrosh E.A."/>
            <person name="Kyrpides N.C."/>
            <person name="Woyke T."/>
        </authorList>
    </citation>
    <scope>NUCLEOTIDE SEQUENCE</scope>
    <source>
        <strain evidence="1">GVMAG-M-3300023179-27</strain>
    </source>
</reference>
<protein>
    <submittedName>
        <fullName evidence="1">Uncharacterized protein</fullName>
    </submittedName>
</protein>
<name>A0A6C0EAG3_9ZZZZ</name>
<evidence type="ECO:0000313" key="1">
    <source>
        <dbReference type="EMBL" id="QHT25570.1"/>
    </source>
</evidence>
<sequence>MNSGFIKCIKSLNINYRPPITNTYMPKYPREWALFDPYINFLSINVSMYNISDGDIIYEDPSVLYWTEFANINGVPFSTGGEIIHFHPEYESAFLGGLPSGTEANETGSSFIYLLGNLVDEMSEDTVSQIHYWRPRLILLTDIEGGEEEIDQRHILTTYIVSGGNFGI</sequence>
<dbReference type="EMBL" id="MN739773">
    <property type="protein sequence ID" value="QHT25570.1"/>
    <property type="molecule type" value="Genomic_DNA"/>
</dbReference>
<accession>A0A6C0EAG3</accession>